<accession>A0A1I7WUF1</accession>
<dbReference type="AlphaFoldDB" id="A0A1I7WUF1"/>
<evidence type="ECO:0000313" key="2">
    <source>
        <dbReference type="WBParaSite" id="Hba_08762"/>
    </source>
</evidence>
<proteinExistence type="predicted"/>
<dbReference type="Proteomes" id="UP000095283">
    <property type="component" value="Unplaced"/>
</dbReference>
<protein>
    <submittedName>
        <fullName evidence="2">ABC transmembrane type-1 domain-containing protein</fullName>
    </submittedName>
</protein>
<keyword evidence="1" id="KW-1185">Reference proteome</keyword>
<name>A0A1I7WUF1_HETBA</name>
<reference evidence="2" key="1">
    <citation type="submission" date="2016-11" db="UniProtKB">
        <authorList>
            <consortium name="WormBaseParasite"/>
        </authorList>
    </citation>
    <scope>IDENTIFICATION</scope>
</reference>
<evidence type="ECO:0000313" key="1">
    <source>
        <dbReference type="Proteomes" id="UP000095283"/>
    </source>
</evidence>
<organism evidence="1 2">
    <name type="scientific">Heterorhabditis bacteriophora</name>
    <name type="common">Entomopathogenic nematode worm</name>
    <dbReference type="NCBI Taxonomy" id="37862"/>
    <lineage>
        <taxon>Eukaryota</taxon>
        <taxon>Metazoa</taxon>
        <taxon>Ecdysozoa</taxon>
        <taxon>Nematoda</taxon>
        <taxon>Chromadorea</taxon>
        <taxon>Rhabditida</taxon>
        <taxon>Rhabditina</taxon>
        <taxon>Rhabditomorpha</taxon>
        <taxon>Strongyloidea</taxon>
        <taxon>Heterorhabditidae</taxon>
        <taxon>Heterorhabditis</taxon>
    </lineage>
</organism>
<dbReference type="WBParaSite" id="Hba_08762">
    <property type="protein sequence ID" value="Hba_08762"/>
    <property type="gene ID" value="Hba_08762"/>
</dbReference>
<sequence length="71" mass="7943">MITLALIVDNLGQSVIIHLVLSLIGPFWQSAIRSRVHDVFSKRIYEVPPEYSREIMNDPITFASSSSSPAQ</sequence>